<dbReference type="Proteomes" id="UP001597400">
    <property type="component" value="Unassembled WGS sequence"/>
</dbReference>
<feature type="transmembrane region" description="Helical" evidence="1">
    <location>
        <begin position="25"/>
        <end position="45"/>
    </location>
</feature>
<keyword evidence="1" id="KW-1133">Transmembrane helix</keyword>
<feature type="transmembrane region" description="Helical" evidence="1">
    <location>
        <begin position="57"/>
        <end position="76"/>
    </location>
</feature>
<sequence length="218" mass="23587">MGYYKSVAKVAATQALKDAKLDSPVAAAASLCGQAMASVILYLALGSFTEMTTATRSLTAAAPFLAFPVALIIRLVSTPGVMAREASEVFQRELTWWKEANGNLIKGLNALTDPPRPPDFEDGIYQNGSLVGKVIGMRTTDHKITFEQIENTEALDRNKAFYFQDILLMIVDFGGLTASQNRVIIDKSGARTVTAKAVIQRVTCRSIGDVRTVKRPGT</sequence>
<keyword evidence="1" id="KW-0812">Transmembrane</keyword>
<organism evidence="2 3">
    <name type="scientific">Sphingomonas arantia</name>
    <dbReference type="NCBI Taxonomy" id="1460676"/>
    <lineage>
        <taxon>Bacteria</taxon>
        <taxon>Pseudomonadati</taxon>
        <taxon>Pseudomonadota</taxon>
        <taxon>Alphaproteobacteria</taxon>
        <taxon>Sphingomonadales</taxon>
        <taxon>Sphingomonadaceae</taxon>
        <taxon>Sphingomonas</taxon>
    </lineage>
</organism>
<evidence type="ECO:0000256" key="1">
    <source>
        <dbReference type="SAM" id="Phobius"/>
    </source>
</evidence>
<keyword evidence="3" id="KW-1185">Reference proteome</keyword>
<dbReference type="EMBL" id="JBHUGS010000002">
    <property type="protein sequence ID" value="MFD1950835.1"/>
    <property type="molecule type" value="Genomic_DNA"/>
</dbReference>
<reference evidence="3" key="1">
    <citation type="journal article" date="2019" name="Int. J. Syst. Evol. Microbiol.">
        <title>The Global Catalogue of Microorganisms (GCM) 10K type strain sequencing project: providing services to taxonomists for standard genome sequencing and annotation.</title>
        <authorList>
            <consortium name="The Broad Institute Genomics Platform"/>
            <consortium name="The Broad Institute Genome Sequencing Center for Infectious Disease"/>
            <person name="Wu L."/>
            <person name="Ma J."/>
        </authorList>
    </citation>
    <scope>NUCLEOTIDE SEQUENCE [LARGE SCALE GENOMIC DNA]</scope>
    <source>
        <strain evidence="3">CGMCC 1.12702</strain>
    </source>
</reference>
<evidence type="ECO:0000313" key="2">
    <source>
        <dbReference type="EMBL" id="MFD1950835.1"/>
    </source>
</evidence>
<accession>A0ABW4TVU5</accession>
<comment type="caution">
    <text evidence="2">The sequence shown here is derived from an EMBL/GenBank/DDBJ whole genome shotgun (WGS) entry which is preliminary data.</text>
</comment>
<keyword evidence="1" id="KW-0472">Membrane</keyword>
<protein>
    <submittedName>
        <fullName evidence="2">Uncharacterized protein</fullName>
    </submittedName>
</protein>
<name>A0ABW4TVU5_9SPHN</name>
<proteinExistence type="predicted"/>
<evidence type="ECO:0000313" key="3">
    <source>
        <dbReference type="Proteomes" id="UP001597400"/>
    </source>
</evidence>
<gene>
    <name evidence="2" type="ORF">ACFSGX_08660</name>
</gene>